<keyword evidence="1" id="KW-0812">Transmembrane</keyword>
<proteinExistence type="predicted"/>
<dbReference type="EMBL" id="JABELD010000113">
    <property type="protein sequence ID" value="MBU2739596.1"/>
    <property type="molecule type" value="Genomic_DNA"/>
</dbReference>
<gene>
    <name evidence="2" type="ORF">HJG40_12550</name>
</gene>
<dbReference type="Proteomes" id="UP001197028">
    <property type="component" value="Unassembled WGS sequence"/>
</dbReference>
<dbReference type="RefSeq" id="WP_157999056.1">
    <property type="nucleotide sequence ID" value="NZ_JABELD010000113.1"/>
</dbReference>
<evidence type="ECO:0000256" key="1">
    <source>
        <dbReference type="SAM" id="Phobius"/>
    </source>
</evidence>
<name>A0ABS5ZSE2_9PROT</name>
<evidence type="ECO:0000313" key="3">
    <source>
        <dbReference type="Proteomes" id="UP001197028"/>
    </source>
</evidence>
<reference evidence="2 3" key="1">
    <citation type="journal article" date="2021" name="ISME J.">
        <title>Genomic evolution of the class Acidithiobacillia: deep-branching Proteobacteria living in extreme acidic conditions.</title>
        <authorList>
            <person name="Moya-Beltran A."/>
            <person name="Beard S."/>
            <person name="Rojas-Villalobos C."/>
            <person name="Issotta F."/>
            <person name="Gallardo Y."/>
            <person name="Ulloa R."/>
            <person name="Giaveno A."/>
            <person name="Degli Esposti M."/>
            <person name="Johnson D.B."/>
            <person name="Quatrini R."/>
        </authorList>
    </citation>
    <scope>NUCLEOTIDE SEQUENCE [LARGE SCALE GENOMIC DNA]</scope>
    <source>
        <strain evidence="2 3">ATCC 19703</strain>
    </source>
</reference>
<keyword evidence="1" id="KW-0472">Membrane</keyword>
<evidence type="ECO:0000313" key="2">
    <source>
        <dbReference type="EMBL" id="MBU2739596.1"/>
    </source>
</evidence>
<keyword evidence="1" id="KW-1133">Transmembrane helix</keyword>
<comment type="caution">
    <text evidence="2">The sequence shown here is derived from an EMBL/GenBank/DDBJ whole genome shotgun (WGS) entry which is preliminary data.</text>
</comment>
<keyword evidence="3" id="KW-1185">Reference proteome</keyword>
<accession>A0ABS5ZSE2</accession>
<organism evidence="2 3">
    <name type="scientific">Acidithiobacillus concretivorus</name>
    <dbReference type="NCBI Taxonomy" id="3063952"/>
    <lineage>
        <taxon>Bacteria</taxon>
        <taxon>Pseudomonadati</taxon>
        <taxon>Pseudomonadota</taxon>
        <taxon>Acidithiobacillia</taxon>
        <taxon>Acidithiobacillales</taxon>
        <taxon>Acidithiobacillaceae</taxon>
        <taxon>Acidithiobacillus</taxon>
    </lineage>
</organism>
<sequence length="46" mass="5719">MTADLSFFAWIWLVIPAAVGLLFIWVIWLELRQIYRNFQVWIRREH</sequence>
<protein>
    <submittedName>
        <fullName evidence="2">Uncharacterized protein</fullName>
    </submittedName>
</protein>
<feature type="transmembrane region" description="Helical" evidence="1">
    <location>
        <begin position="6"/>
        <end position="29"/>
    </location>
</feature>